<dbReference type="PANTHER" id="PTHR36808">
    <property type="entry name" value="TRANSCRIPTIONAL REGULATOR ATRX-LIKE PROTEIN"/>
    <property type="match status" value="1"/>
</dbReference>
<organism evidence="2 3">
    <name type="scientific">Kalanchoe fedtschenkoi</name>
    <name type="common">Lavender scallops</name>
    <name type="synonym">South American air plant</name>
    <dbReference type="NCBI Taxonomy" id="63787"/>
    <lineage>
        <taxon>Eukaryota</taxon>
        <taxon>Viridiplantae</taxon>
        <taxon>Streptophyta</taxon>
        <taxon>Embryophyta</taxon>
        <taxon>Tracheophyta</taxon>
        <taxon>Spermatophyta</taxon>
        <taxon>Magnoliopsida</taxon>
        <taxon>eudicotyledons</taxon>
        <taxon>Gunneridae</taxon>
        <taxon>Pentapetalae</taxon>
        <taxon>Saxifragales</taxon>
        <taxon>Crassulaceae</taxon>
        <taxon>Kalanchoe</taxon>
    </lineage>
</organism>
<proteinExistence type="predicted"/>
<feature type="compositionally biased region" description="Low complexity" evidence="1">
    <location>
        <begin position="82"/>
        <end position="93"/>
    </location>
</feature>
<name>A0A7N0VDR3_KALFE</name>
<feature type="compositionally biased region" description="Polar residues" evidence="1">
    <location>
        <begin position="382"/>
        <end position="395"/>
    </location>
</feature>
<dbReference type="Gramene" id="Kaladp0630s0011.1.v1.1">
    <property type="protein sequence ID" value="Kaladp0630s0011.1.v1.1"/>
    <property type="gene ID" value="Kaladp0630s0011.v1.1"/>
</dbReference>
<reference evidence="2" key="1">
    <citation type="submission" date="2021-01" db="UniProtKB">
        <authorList>
            <consortium name="EnsemblPlants"/>
        </authorList>
    </citation>
    <scope>IDENTIFICATION</scope>
</reference>
<feature type="compositionally biased region" description="Basic and acidic residues" evidence="1">
    <location>
        <begin position="402"/>
        <end position="415"/>
    </location>
</feature>
<dbReference type="Proteomes" id="UP000594263">
    <property type="component" value="Unplaced"/>
</dbReference>
<protein>
    <submittedName>
        <fullName evidence="2">Uncharacterized protein</fullName>
    </submittedName>
</protein>
<evidence type="ECO:0000313" key="3">
    <source>
        <dbReference type="Proteomes" id="UP000594263"/>
    </source>
</evidence>
<feature type="compositionally biased region" description="Basic and acidic residues" evidence="1">
    <location>
        <begin position="343"/>
        <end position="380"/>
    </location>
</feature>
<feature type="region of interest" description="Disordered" evidence="1">
    <location>
        <begin position="343"/>
        <end position="502"/>
    </location>
</feature>
<feature type="compositionally biased region" description="Low complexity" evidence="1">
    <location>
        <begin position="483"/>
        <end position="499"/>
    </location>
</feature>
<evidence type="ECO:0000256" key="1">
    <source>
        <dbReference type="SAM" id="MobiDB-lite"/>
    </source>
</evidence>
<sequence>MGDKEKKRSKKASSQVRKKMRHRSRSRKRSSKKMHRTEDSYSESDDESRSLASSSSEEDGKRRGSKSRARKDGKARKRRARSSSSGSDGSFDSPRAKKRKRSKRKVEGGRKKTGRKSRRAVSESSESNYEKPRGSSKKKELSRRYGKEDSTKERKRYRSPSLSTSSGASEKERKRKRYRSPSRSSLSVSSESENRTKRKRYWSPSGSLLSGSRDQHIENEIVEVQIKPVRKLSSIIVFPKGTDLLTMRGEHEKDYARRDEYGERSSKSNLVETGEQINESRIEDSVSVRDNQDLELILRLKALENLKKFRGPEKGGKSDKAEIRVEVVKQLPEPEIVADQERIDGRRMKHSFSSDKDPGLIIDDSSKDVDQVSTLKKEEVLTTPSGSIENVSEPFQLSLDPLADKKSNIRDDRRITVSQPGQSDPLLASQEPPAACSTKELKLSPPEPLGAAPELDRCSSDKSGSMATDKVKPKSVSDNIKEANTAATSTSDNPSSPTTVAGGYHAELKESSQFQEKTMSVMRGGELVQVSYKVYIPKKAPAVVRRRLKR</sequence>
<evidence type="ECO:0000313" key="2">
    <source>
        <dbReference type="EnsemblPlants" id="Kaladp0630s0011.1.v1.1"/>
    </source>
</evidence>
<dbReference type="PANTHER" id="PTHR36808:SF1">
    <property type="entry name" value="TRANSCRIPTIONAL REGULATOR ATRX-LIKE PROTEIN"/>
    <property type="match status" value="1"/>
</dbReference>
<feature type="compositionally biased region" description="Basic residues" evidence="1">
    <location>
        <begin position="63"/>
        <end position="81"/>
    </location>
</feature>
<dbReference type="OMA" id="LEAPNTH"/>
<feature type="compositionally biased region" description="Basic residues" evidence="1">
    <location>
        <begin position="7"/>
        <end position="35"/>
    </location>
</feature>
<feature type="compositionally biased region" description="Low complexity" evidence="1">
    <location>
        <begin position="181"/>
        <end position="191"/>
    </location>
</feature>
<accession>A0A7N0VDR3</accession>
<feature type="compositionally biased region" description="Basic and acidic residues" evidence="1">
    <location>
        <begin position="128"/>
        <end position="152"/>
    </location>
</feature>
<dbReference type="EnsemblPlants" id="Kaladp0630s0011.1.v1.1">
    <property type="protein sequence ID" value="Kaladp0630s0011.1.v1.1"/>
    <property type="gene ID" value="Kaladp0630s0011.v1.1"/>
</dbReference>
<keyword evidence="3" id="KW-1185">Reference proteome</keyword>
<feature type="region of interest" description="Disordered" evidence="1">
    <location>
        <begin position="1"/>
        <end position="214"/>
    </location>
</feature>
<dbReference type="AlphaFoldDB" id="A0A7N0VDR3"/>